<evidence type="ECO:0008006" key="3">
    <source>
        <dbReference type="Google" id="ProtNLM"/>
    </source>
</evidence>
<reference evidence="1 2" key="1">
    <citation type="submission" date="2017-08" db="EMBL/GenBank/DDBJ databases">
        <title>Infants hospitalized years apart are colonized by the same room-sourced microbial strains.</title>
        <authorList>
            <person name="Brooks B."/>
            <person name="Olm M.R."/>
            <person name="Firek B.A."/>
            <person name="Baker R."/>
            <person name="Thomas B.C."/>
            <person name="Morowitz M.J."/>
            <person name="Banfield J.F."/>
        </authorList>
    </citation>
    <scope>NUCLEOTIDE SEQUENCE [LARGE SCALE GENOMIC DNA]</scope>
    <source>
        <strain evidence="1">S2_003_000_R2_11</strain>
    </source>
</reference>
<comment type="caution">
    <text evidence="1">The sequence shown here is derived from an EMBL/GenBank/DDBJ whole genome shotgun (WGS) entry which is preliminary data.</text>
</comment>
<dbReference type="EMBL" id="QFQS01000008">
    <property type="protein sequence ID" value="PZQ95274.1"/>
    <property type="molecule type" value="Genomic_DNA"/>
</dbReference>
<dbReference type="InterPro" id="IPR031723">
    <property type="entry name" value="DMSP_lyase"/>
</dbReference>
<sequence length="196" mass="21299">MTRAAFDNLFATVGALICTTPELRDFVDWPDAPAFPGVPALGVPAIPLITGLQAVAAAQTAPIVEAIKAVASQAYWQQTYSEAEVGRDFLNRYGWFELVGPTGHYLSDTMRAYIAFWGEGLHYPMHLHEAEELYYILAGSAEFHAAGQGSAILRPQDARHHASNQPHAMDTHAEPVLTLILWRGVGLDGNARMATA</sequence>
<dbReference type="InterPro" id="IPR011051">
    <property type="entry name" value="RmlC_Cupin_sf"/>
</dbReference>
<dbReference type="Gene3D" id="2.60.120.10">
    <property type="entry name" value="Jelly Rolls"/>
    <property type="match status" value="1"/>
</dbReference>
<evidence type="ECO:0000313" key="1">
    <source>
        <dbReference type="EMBL" id="PZQ95274.1"/>
    </source>
</evidence>
<protein>
    <recommendedName>
        <fullName evidence="3">Cupin domain-containing protein</fullName>
    </recommendedName>
</protein>
<dbReference type="Pfam" id="PF16867">
    <property type="entry name" value="DMSP_lyase"/>
    <property type="match status" value="1"/>
</dbReference>
<organism evidence="1 2">
    <name type="scientific">Cereibacter sphaeroides</name>
    <name type="common">Rhodobacter sphaeroides</name>
    <dbReference type="NCBI Taxonomy" id="1063"/>
    <lineage>
        <taxon>Bacteria</taxon>
        <taxon>Pseudomonadati</taxon>
        <taxon>Pseudomonadota</taxon>
        <taxon>Alphaproteobacteria</taxon>
        <taxon>Rhodobacterales</taxon>
        <taxon>Paracoccaceae</taxon>
        <taxon>Cereibacter</taxon>
    </lineage>
</organism>
<proteinExistence type="predicted"/>
<name>A0A2W5S5B4_CERSP</name>
<dbReference type="GO" id="GO:0047869">
    <property type="term" value="F:dimethylpropiothetin dethiomethylase activity"/>
    <property type="evidence" value="ECO:0007669"/>
    <property type="project" value="InterPro"/>
</dbReference>
<dbReference type="Proteomes" id="UP000248975">
    <property type="component" value="Unassembled WGS sequence"/>
</dbReference>
<dbReference type="AlphaFoldDB" id="A0A2W5S5B4"/>
<evidence type="ECO:0000313" key="2">
    <source>
        <dbReference type="Proteomes" id="UP000248975"/>
    </source>
</evidence>
<dbReference type="CDD" id="cd20282">
    <property type="entry name" value="cupin_DddQ"/>
    <property type="match status" value="1"/>
</dbReference>
<gene>
    <name evidence="1" type="ORF">DI533_19590</name>
</gene>
<accession>A0A2W5S5B4</accession>
<dbReference type="SUPFAM" id="SSF51182">
    <property type="entry name" value="RmlC-like cupins"/>
    <property type="match status" value="1"/>
</dbReference>
<dbReference type="InterPro" id="IPR014710">
    <property type="entry name" value="RmlC-like_jellyroll"/>
</dbReference>